<evidence type="ECO:0000313" key="3">
    <source>
        <dbReference type="Proteomes" id="UP001189303"/>
    </source>
</evidence>
<reference evidence="1 3" key="2">
    <citation type="submission" date="2023-07" db="EMBL/GenBank/DDBJ databases">
        <authorList>
            <person name="Peeters C."/>
        </authorList>
    </citation>
    <scope>NUCLEOTIDE SEQUENCE [LARGE SCALE GENOMIC DNA]</scope>
    <source>
        <strain evidence="1 3">R-38712</strain>
    </source>
</reference>
<evidence type="ECO:0000313" key="4">
    <source>
        <dbReference type="Proteomes" id="UP001199322"/>
    </source>
</evidence>
<name>A0AAW4QCH2_RALPI</name>
<accession>A0AAW4QCH2</accession>
<dbReference type="Proteomes" id="UP001199322">
    <property type="component" value="Unassembled WGS sequence"/>
</dbReference>
<dbReference type="EMBL" id="QGBI01000024">
    <property type="protein sequence ID" value="MBX3892341.1"/>
    <property type="molecule type" value="Genomic_DNA"/>
</dbReference>
<organism evidence="2 4">
    <name type="scientific">Ralstonia pickettii</name>
    <name type="common">Burkholderia pickettii</name>
    <dbReference type="NCBI Taxonomy" id="329"/>
    <lineage>
        <taxon>Bacteria</taxon>
        <taxon>Pseudomonadati</taxon>
        <taxon>Pseudomonadota</taxon>
        <taxon>Betaproteobacteria</taxon>
        <taxon>Burkholderiales</taxon>
        <taxon>Burkholderiaceae</taxon>
        <taxon>Ralstonia</taxon>
    </lineage>
</organism>
<sequence>MQLLASSEFDALVELQGILLSWPGIDARKPDYGAPPSAFAFIEALTWFSQTIRSGAWTYFEAVPLEKQTAMLGALRVLAPPEVTQMYKLGMEHWRDADTMKKLDCWVMDNESTCNAWLRALVQLHKNELIPMCEAS</sequence>
<dbReference type="RefSeq" id="WP_012762972.1">
    <property type="nucleotide sequence ID" value="NZ_CATWFT010000019.1"/>
</dbReference>
<keyword evidence="3" id="KW-1185">Reference proteome</keyword>
<gene>
    <name evidence="2" type="ORF">DEE74_20960</name>
    <name evidence="1" type="ORF">R38712_04396</name>
</gene>
<proteinExistence type="predicted"/>
<reference evidence="2" key="1">
    <citation type="submission" date="2018-06" db="EMBL/GenBank/DDBJ databases">
        <authorList>
            <person name="O'Rourke A."/>
        </authorList>
    </citation>
    <scope>NUCLEOTIDE SEQUENCE</scope>
    <source>
        <strain evidence="2">132550021-3</strain>
    </source>
</reference>
<protein>
    <submittedName>
        <fullName evidence="2">Uncharacterized protein</fullName>
    </submittedName>
</protein>
<evidence type="ECO:0000313" key="1">
    <source>
        <dbReference type="EMBL" id="CAJ0730483.1"/>
    </source>
</evidence>
<dbReference type="Proteomes" id="UP001189303">
    <property type="component" value="Unassembled WGS sequence"/>
</dbReference>
<dbReference type="EMBL" id="CATWFT010000019">
    <property type="protein sequence ID" value="CAJ0730483.1"/>
    <property type="molecule type" value="Genomic_DNA"/>
</dbReference>
<comment type="caution">
    <text evidence="2">The sequence shown here is derived from an EMBL/GenBank/DDBJ whole genome shotgun (WGS) entry which is preliminary data.</text>
</comment>
<evidence type="ECO:0000313" key="2">
    <source>
        <dbReference type="EMBL" id="MBX3892341.1"/>
    </source>
</evidence>
<dbReference type="AlphaFoldDB" id="A0AAW4QCH2"/>